<feature type="site" description="Stabilizes the phosphoryl group" evidence="17">
    <location>
        <position position="105"/>
    </location>
</feature>
<feature type="binding site" evidence="18">
    <location>
        <position position="93"/>
    </location>
    <ligand>
        <name>Zn(2+)</name>
        <dbReference type="ChEBI" id="CHEBI:29105"/>
    </ligand>
</feature>
<feature type="binding site" evidence="16">
    <location>
        <position position="132"/>
    </location>
    <ligand>
        <name>substrate</name>
    </ligand>
</feature>
<evidence type="ECO:0000256" key="2">
    <source>
        <dbReference type="ARBA" id="ARBA00001946"/>
    </source>
</evidence>
<dbReference type="GO" id="GO:0005737">
    <property type="term" value="C:cytoplasm"/>
    <property type="evidence" value="ECO:0007669"/>
    <property type="project" value="UniProtKB-SubCell"/>
</dbReference>
<evidence type="ECO:0000256" key="1">
    <source>
        <dbReference type="ARBA" id="ARBA00001226"/>
    </source>
</evidence>
<dbReference type="Proteomes" id="UP000217771">
    <property type="component" value="Unassembled WGS sequence"/>
</dbReference>
<dbReference type="NCBIfam" id="TIGR01656">
    <property type="entry name" value="Histidinol-ppas"/>
    <property type="match status" value="1"/>
</dbReference>
<evidence type="ECO:0000256" key="13">
    <source>
        <dbReference type="ARBA" id="ARBA00061616"/>
    </source>
</evidence>
<dbReference type="AlphaFoldDB" id="A0A2A2EZ71"/>
<feature type="binding site" evidence="18">
    <location>
        <position position="101"/>
    </location>
    <ligand>
        <name>Zn(2+)</name>
        <dbReference type="ChEBI" id="CHEBI:29105"/>
    </ligand>
</feature>
<dbReference type="EC" id="3.1.3.-" evidence="14"/>
<evidence type="ECO:0000256" key="11">
    <source>
        <dbReference type="ARBA" id="ARBA00022842"/>
    </source>
</evidence>
<keyword evidence="8 18" id="KW-0479">Metal-binding</keyword>
<evidence type="ECO:0000256" key="5">
    <source>
        <dbReference type="ARBA" id="ARBA00004708"/>
    </source>
</evidence>
<dbReference type="GO" id="GO:0046872">
    <property type="term" value="F:metal ion binding"/>
    <property type="evidence" value="ECO:0007669"/>
    <property type="project" value="UniProtKB-KW"/>
</dbReference>
<dbReference type="EMBL" id="NSKB01000003">
    <property type="protein sequence ID" value="PAU77657.1"/>
    <property type="molecule type" value="Genomic_DNA"/>
</dbReference>
<comment type="cofactor">
    <cofactor evidence="2 18">
        <name>Mg(2+)</name>
        <dbReference type="ChEBI" id="CHEBI:18420"/>
    </cofactor>
</comment>
<dbReference type="PIRSF" id="PIRSF004682">
    <property type="entry name" value="GmhB"/>
    <property type="match status" value="1"/>
</dbReference>
<dbReference type="InterPro" id="IPR006543">
    <property type="entry name" value="Histidinol-phos"/>
</dbReference>
<feature type="binding site" evidence="16">
    <location>
        <begin position="54"/>
        <end position="57"/>
    </location>
    <ligand>
        <name>substrate</name>
    </ligand>
</feature>
<dbReference type="CDD" id="cd07503">
    <property type="entry name" value="HAD_HisB-N"/>
    <property type="match status" value="1"/>
</dbReference>
<feature type="active site" description="Proton donor" evidence="15">
    <location>
        <position position="13"/>
    </location>
</feature>
<evidence type="ECO:0000256" key="4">
    <source>
        <dbReference type="ARBA" id="ARBA00004496"/>
    </source>
</evidence>
<dbReference type="InterPro" id="IPR023214">
    <property type="entry name" value="HAD_sf"/>
</dbReference>
<comment type="pathway">
    <text evidence="5">Nucleotide-sugar biosynthesis; ADP-L-glycero-beta-D-manno-heptose biosynthesis; ADP-L-glycero-beta-D-manno-heptose from D-glycero-beta-D-manno-heptose 7-phosphate: step 2/4.</text>
</comment>
<feature type="site" description="Stabilizes the phosphoryl group" evidence="17">
    <location>
        <position position="54"/>
    </location>
</feature>
<feature type="binding site" evidence="16">
    <location>
        <begin position="11"/>
        <end position="13"/>
    </location>
    <ligand>
        <name>substrate</name>
    </ligand>
</feature>
<keyword evidence="7 14" id="KW-0963">Cytoplasm</keyword>
<evidence type="ECO:0000313" key="20">
    <source>
        <dbReference type="Proteomes" id="UP000217771"/>
    </source>
</evidence>
<dbReference type="InterPro" id="IPR004446">
    <property type="entry name" value="Heptose_bisP_phosphatase"/>
</dbReference>
<dbReference type="PANTHER" id="PTHR42891:SF1">
    <property type="entry name" value="D-GLYCERO-BETA-D-MANNO-HEPTOSE-1,7-BISPHOSPHATE 7-PHOSPHATASE"/>
    <property type="match status" value="1"/>
</dbReference>
<comment type="cofactor">
    <cofactor evidence="3 18">
        <name>Zn(2+)</name>
        <dbReference type="ChEBI" id="CHEBI:29105"/>
    </cofactor>
</comment>
<dbReference type="OrthoDB" id="9781367at2"/>
<evidence type="ECO:0000256" key="7">
    <source>
        <dbReference type="ARBA" id="ARBA00022490"/>
    </source>
</evidence>
<keyword evidence="10 18" id="KW-0862">Zinc</keyword>
<gene>
    <name evidence="19" type="ORF">CK498_09090</name>
</gene>
<comment type="subcellular location">
    <subcellularLocation>
        <location evidence="4 14">Cytoplasm</location>
    </subcellularLocation>
</comment>
<evidence type="ECO:0000256" key="15">
    <source>
        <dbReference type="PIRSR" id="PIRSR004682-1"/>
    </source>
</evidence>
<evidence type="ECO:0000256" key="6">
    <source>
        <dbReference type="ARBA" id="ARBA00011245"/>
    </source>
</evidence>
<evidence type="ECO:0000256" key="9">
    <source>
        <dbReference type="ARBA" id="ARBA00022801"/>
    </source>
</evidence>
<comment type="subunit">
    <text evidence="6">Monomer.</text>
</comment>
<comment type="catalytic activity">
    <reaction evidence="1">
        <text>D-glycero-beta-D-manno-heptose 1,7-bisphosphate + H2O = D-glycero-beta-D-manno-heptose 1-phosphate + phosphate</text>
        <dbReference type="Rhea" id="RHEA:28518"/>
        <dbReference type="ChEBI" id="CHEBI:15377"/>
        <dbReference type="ChEBI" id="CHEBI:43474"/>
        <dbReference type="ChEBI" id="CHEBI:60208"/>
        <dbReference type="ChEBI" id="CHEBI:61593"/>
        <dbReference type="EC" id="3.1.3.82"/>
    </reaction>
</comment>
<keyword evidence="11 18" id="KW-0460">Magnesium</keyword>
<evidence type="ECO:0000256" key="10">
    <source>
        <dbReference type="ARBA" id="ARBA00022833"/>
    </source>
</evidence>
<feature type="active site" description="Nucleophile" evidence="15">
    <location>
        <position position="11"/>
    </location>
</feature>
<evidence type="ECO:0000256" key="17">
    <source>
        <dbReference type="PIRSR" id="PIRSR004682-3"/>
    </source>
</evidence>
<organism evidence="19 20">
    <name type="scientific">Halomonas salipaludis</name>
    <dbReference type="NCBI Taxonomy" id="2032625"/>
    <lineage>
        <taxon>Bacteria</taxon>
        <taxon>Pseudomonadati</taxon>
        <taxon>Pseudomonadota</taxon>
        <taxon>Gammaproteobacteria</taxon>
        <taxon>Oceanospirillales</taxon>
        <taxon>Halomonadaceae</taxon>
        <taxon>Halomonas</taxon>
    </lineage>
</organism>
<dbReference type="InterPro" id="IPR036412">
    <property type="entry name" value="HAD-like_sf"/>
</dbReference>
<dbReference type="FunFam" id="3.40.50.1000:FF:000168">
    <property type="entry name" value="D,D-heptose 1,7-bisphosphate phosphatase"/>
    <property type="match status" value="1"/>
</dbReference>
<dbReference type="SUPFAM" id="SSF56784">
    <property type="entry name" value="HAD-like"/>
    <property type="match status" value="1"/>
</dbReference>
<evidence type="ECO:0000256" key="16">
    <source>
        <dbReference type="PIRSR" id="PIRSR004682-2"/>
    </source>
</evidence>
<evidence type="ECO:0000256" key="8">
    <source>
        <dbReference type="ARBA" id="ARBA00022723"/>
    </source>
</evidence>
<evidence type="ECO:0000256" key="14">
    <source>
        <dbReference type="PIRNR" id="PIRNR004682"/>
    </source>
</evidence>
<dbReference type="PANTHER" id="PTHR42891">
    <property type="entry name" value="D-GLYCERO-BETA-D-MANNO-HEPTOSE-1,7-BISPHOSPHATE 7-PHOSPHATASE"/>
    <property type="match status" value="1"/>
</dbReference>
<feature type="binding site" evidence="18">
    <location>
        <position position="13"/>
    </location>
    <ligand>
        <name>Mg(2+)</name>
        <dbReference type="ChEBI" id="CHEBI:18420"/>
    </ligand>
</feature>
<keyword evidence="20" id="KW-1185">Reference proteome</keyword>
<feature type="binding site" evidence="18">
    <location>
        <position position="95"/>
    </location>
    <ligand>
        <name>Zn(2+)</name>
        <dbReference type="ChEBI" id="CHEBI:29105"/>
    </ligand>
</feature>
<proteinExistence type="inferred from homology"/>
<evidence type="ECO:0000313" key="19">
    <source>
        <dbReference type="EMBL" id="PAU77657.1"/>
    </source>
</evidence>
<feature type="binding site" evidence="18">
    <location>
        <position position="131"/>
    </location>
    <ligand>
        <name>Mg(2+)</name>
        <dbReference type="ChEBI" id="CHEBI:18420"/>
    </ligand>
</feature>
<dbReference type="Pfam" id="PF13242">
    <property type="entry name" value="Hydrolase_like"/>
    <property type="match status" value="1"/>
</dbReference>
<reference evidence="19 20" key="1">
    <citation type="submission" date="2017-08" db="EMBL/GenBank/DDBJ databases">
        <title>Halomonas alkalisoli sp. nov., isolated from saline alkaline soil.</title>
        <authorList>
            <person name="Wang D."/>
            <person name="Zhang G."/>
        </authorList>
    </citation>
    <scope>NUCLEOTIDE SEQUENCE [LARGE SCALE GENOMIC DNA]</scope>
    <source>
        <strain evidence="19 20">WRN001</strain>
    </source>
</reference>
<feature type="binding site" evidence="18">
    <location>
        <position position="11"/>
    </location>
    <ligand>
        <name>Mg(2+)</name>
        <dbReference type="ChEBI" id="CHEBI:18420"/>
    </ligand>
</feature>
<comment type="similarity">
    <text evidence="13 14">Belongs to the gmhB family.</text>
</comment>
<feature type="binding site" evidence="18">
    <location>
        <position position="132"/>
    </location>
    <ligand>
        <name>Mg(2+)</name>
        <dbReference type="ChEBI" id="CHEBI:18420"/>
    </ligand>
</feature>
<name>A0A2A2EZ71_9GAMM</name>
<feature type="binding site" evidence="16">
    <location>
        <begin position="19"/>
        <end position="23"/>
    </location>
    <ligand>
        <name>substrate</name>
    </ligand>
</feature>
<protein>
    <recommendedName>
        <fullName evidence="14">D,D-heptose 1,7-bisphosphate phosphatase</fullName>
        <ecNumber evidence="14">3.1.3.-</ecNumber>
    </recommendedName>
</protein>
<feature type="site" description="Contributes to substrate recognition" evidence="17">
    <location>
        <position position="104"/>
    </location>
</feature>
<sequence length="191" mass="20957">MPRADRLIILDRDGVINQDSDDYVKSLQEFHPYPSAIHAIGRLCQAGWTVAVATNQSGIARGYYDEATLASMHEHLQAMVADAGGKLAHIAYCPHAPEDDCDCRKPRPGLLDQIGRALGMPTLQGSWMVGDKNVDLQVGEARGCRPVLVRSGKGERTLTKHPELAAPESRARIFDDLASFVDWLLDEQQAP</sequence>
<evidence type="ECO:0000256" key="18">
    <source>
        <dbReference type="PIRSR" id="PIRSR004682-4"/>
    </source>
</evidence>
<dbReference type="NCBIfam" id="TIGR01662">
    <property type="entry name" value="HAD-SF-IIIA"/>
    <property type="match status" value="1"/>
</dbReference>
<keyword evidence="9 14" id="KW-0378">Hydrolase</keyword>
<dbReference type="InterPro" id="IPR006549">
    <property type="entry name" value="HAD-SF_hydro_IIIA"/>
</dbReference>
<dbReference type="GO" id="GO:0005975">
    <property type="term" value="P:carbohydrate metabolic process"/>
    <property type="evidence" value="ECO:0007669"/>
    <property type="project" value="InterPro"/>
</dbReference>
<feature type="binding site" evidence="18">
    <location>
        <position position="103"/>
    </location>
    <ligand>
        <name>Zn(2+)</name>
        <dbReference type="ChEBI" id="CHEBI:29105"/>
    </ligand>
</feature>
<accession>A0A2A2EZ71</accession>
<evidence type="ECO:0000256" key="3">
    <source>
        <dbReference type="ARBA" id="ARBA00001947"/>
    </source>
</evidence>
<evidence type="ECO:0000256" key="12">
    <source>
        <dbReference type="ARBA" id="ARBA00023277"/>
    </source>
</evidence>
<dbReference type="RefSeq" id="WP_095620816.1">
    <property type="nucleotide sequence ID" value="NZ_NSKB01000003.1"/>
</dbReference>
<dbReference type="GO" id="GO:0034200">
    <property type="term" value="F:D-glycero-beta-D-manno-heptose 1,7-bisphosphate 7-phosphatase activity"/>
    <property type="evidence" value="ECO:0007669"/>
    <property type="project" value="UniProtKB-EC"/>
</dbReference>
<feature type="binding site" evidence="16">
    <location>
        <begin position="104"/>
        <end position="105"/>
    </location>
    <ligand>
        <name>substrate</name>
    </ligand>
</feature>
<dbReference type="Gene3D" id="3.40.50.1000">
    <property type="entry name" value="HAD superfamily/HAD-like"/>
    <property type="match status" value="1"/>
</dbReference>
<dbReference type="NCBIfam" id="NF006506">
    <property type="entry name" value="PRK08942.1"/>
    <property type="match status" value="1"/>
</dbReference>
<comment type="caution">
    <text evidence="19">The sequence shown here is derived from an EMBL/GenBank/DDBJ whole genome shotgun (WGS) entry which is preliminary data.</text>
</comment>
<keyword evidence="12 14" id="KW-0119">Carbohydrate metabolism</keyword>